<comment type="caution">
    <text evidence="3">The sequence shown here is derived from an EMBL/GenBank/DDBJ whole genome shotgun (WGS) entry which is preliminary data.</text>
</comment>
<dbReference type="CDD" id="cd04501">
    <property type="entry name" value="SGNH_hydrolase_like_4"/>
    <property type="match status" value="1"/>
</dbReference>
<dbReference type="PANTHER" id="PTHR30383:SF5">
    <property type="entry name" value="SGNH HYDROLASE-TYPE ESTERASE DOMAIN-CONTAINING PROTEIN"/>
    <property type="match status" value="1"/>
</dbReference>
<evidence type="ECO:0000256" key="1">
    <source>
        <dbReference type="SAM" id="SignalP"/>
    </source>
</evidence>
<accession>A0A2P7QYP9</accession>
<dbReference type="PROSITE" id="PS51257">
    <property type="entry name" value="PROKAR_LIPOPROTEIN"/>
    <property type="match status" value="1"/>
</dbReference>
<proteinExistence type="predicted"/>
<evidence type="ECO:0000313" key="4">
    <source>
        <dbReference type="Proteomes" id="UP000241167"/>
    </source>
</evidence>
<dbReference type="InterPro" id="IPR036514">
    <property type="entry name" value="SGNH_hydro_sf"/>
</dbReference>
<organism evidence="3 4">
    <name type="scientific">Allosphingosinicella deserti</name>
    <dbReference type="NCBI Taxonomy" id="2116704"/>
    <lineage>
        <taxon>Bacteria</taxon>
        <taxon>Pseudomonadati</taxon>
        <taxon>Pseudomonadota</taxon>
        <taxon>Alphaproteobacteria</taxon>
        <taxon>Sphingomonadales</taxon>
        <taxon>Sphingomonadaceae</taxon>
        <taxon>Allosphingosinicella</taxon>
    </lineage>
</organism>
<dbReference type="OrthoDB" id="9794725at2"/>
<dbReference type="SUPFAM" id="SSF52266">
    <property type="entry name" value="SGNH hydrolase"/>
    <property type="match status" value="1"/>
</dbReference>
<keyword evidence="4" id="KW-1185">Reference proteome</keyword>
<protein>
    <submittedName>
        <fullName evidence="3">GDSL family lipase</fullName>
    </submittedName>
</protein>
<feature type="chain" id="PRO_5015203805" evidence="1">
    <location>
        <begin position="25"/>
        <end position="266"/>
    </location>
</feature>
<dbReference type="InterPro" id="IPR051532">
    <property type="entry name" value="Ester_Hydrolysis_Enzymes"/>
</dbReference>
<reference evidence="3 4" key="1">
    <citation type="submission" date="2018-03" db="EMBL/GenBank/DDBJ databases">
        <title>The draft genome of Sphingosinicella sp. GL-C-18.</title>
        <authorList>
            <person name="Liu L."/>
            <person name="Li L."/>
            <person name="Liang L."/>
            <person name="Zhang X."/>
            <person name="Wang T."/>
        </authorList>
    </citation>
    <scope>NUCLEOTIDE SEQUENCE [LARGE SCALE GENOMIC DNA]</scope>
    <source>
        <strain evidence="3 4">GL-C-18</strain>
    </source>
</reference>
<feature type="domain" description="SGNH hydrolase-type esterase" evidence="2">
    <location>
        <begin position="74"/>
        <end position="235"/>
    </location>
</feature>
<dbReference type="AlphaFoldDB" id="A0A2P7QYP9"/>
<dbReference type="Gene3D" id="3.40.50.1110">
    <property type="entry name" value="SGNH hydrolase"/>
    <property type="match status" value="1"/>
</dbReference>
<gene>
    <name evidence="3" type="ORF">C7I55_01390</name>
</gene>
<dbReference type="Proteomes" id="UP000241167">
    <property type="component" value="Unassembled WGS sequence"/>
</dbReference>
<name>A0A2P7QYP9_9SPHN</name>
<sequence length="266" mass="28659">MRRASVRRKAILLAAFLLSSAACGQAQTEPSAEQRARWAREAEERTHSDWAYLARYLDANAALTADAGQQRIVFLGDSITEGWVSKMPGFFTPGRVGRGISGQTTPQMLVRMRQDVIALKPRVLHIMAGTNDVAGNTGATTDEQIQDNIRSMTELAQAHGIRVILASIPPAADFPWKPGLNPGVRIERLNRWIQAYAKRAGAVYADYWSATRSGLGFRDGLAYDGVHPTEAGYAAMAPVAEAALRQALALPSPGTAVRCASAANPC</sequence>
<dbReference type="InterPro" id="IPR013830">
    <property type="entry name" value="SGNH_hydro"/>
</dbReference>
<dbReference type="GO" id="GO:0004622">
    <property type="term" value="F:phosphatidylcholine lysophospholipase activity"/>
    <property type="evidence" value="ECO:0007669"/>
    <property type="project" value="TreeGrafter"/>
</dbReference>
<evidence type="ECO:0000259" key="2">
    <source>
        <dbReference type="Pfam" id="PF13472"/>
    </source>
</evidence>
<dbReference type="EMBL" id="PXYI01000001">
    <property type="protein sequence ID" value="PSJ43073.1"/>
    <property type="molecule type" value="Genomic_DNA"/>
</dbReference>
<keyword evidence="1" id="KW-0732">Signal</keyword>
<dbReference type="Pfam" id="PF13472">
    <property type="entry name" value="Lipase_GDSL_2"/>
    <property type="match status" value="1"/>
</dbReference>
<evidence type="ECO:0000313" key="3">
    <source>
        <dbReference type="EMBL" id="PSJ43073.1"/>
    </source>
</evidence>
<dbReference type="PANTHER" id="PTHR30383">
    <property type="entry name" value="THIOESTERASE 1/PROTEASE 1/LYSOPHOSPHOLIPASE L1"/>
    <property type="match status" value="1"/>
</dbReference>
<feature type="signal peptide" evidence="1">
    <location>
        <begin position="1"/>
        <end position="24"/>
    </location>
</feature>